<dbReference type="EMBL" id="QNRE01000001">
    <property type="protein sequence ID" value="RBO97078.1"/>
    <property type="molecule type" value="Genomic_DNA"/>
</dbReference>
<feature type="domain" description="FtsK" evidence="5">
    <location>
        <begin position="173"/>
        <end position="357"/>
    </location>
</feature>
<protein>
    <submittedName>
        <fullName evidence="6">S-DNA-T family DNA segregation ATPase FtsK/SpoIIIE</fullName>
    </submittedName>
</protein>
<keyword evidence="2 3" id="KW-0067">ATP-binding</keyword>
<feature type="binding site" evidence="3">
    <location>
        <begin position="192"/>
        <end position="199"/>
    </location>
    <ligand>
        <name>ATP</name>
        <dbReference type="ChEBI" id="CHEBI:30616"/>
    </ligand>
</feature>
<proteinExistence type="predicted"/>
<sequence>MSALTTVLVAGGTLAAAGGLAWMRHQGPGPRRLSVADIVAEAPPALRTAVLILADRGQTNLMLSALDLGSPETGFPYVDAWDYTIHGIEVDVMMLGGQSLADWSNDEVLQQFATYLGVPRVSASSPAASWVRLQVRVHDTLAAPATAPDVVHPVASDGVGGGVDLEAVPVGVTEEYDWWRLRVLYSHILLAGATGSGKGSVLWSILAGLGPAIRDGLVDVYLADPKGGMEFGRGENRLFVRFATDPASILAMLTDAVEVLSERAVKLRRAGVRKHVPTPDEPLILIIIDEAAALSAYAVREEKAEFERLFGLLLSQGRAVGVSVVAALQDPSKETMPLRQLFPVRIGLRLDEPSQVAMVHGQGARARGARCDEIATDTPGVGYVGEDGSNTFTRVRAFFVSDTDIDALIDAYAPARPTVVDLEPQDDYSDFDPDYIPGEDDETSSGVAA</sequence>
<reference evidence="6 7" key="1">
    <citation type="submission" date="2018-06" db="EMBL/GenBank/DDBJ databases">
        <title>Genomic Encyclopedia of Type Strains, Phase IV (KMG-IV): sequencing the most valuable type-strain genomes for metagenomic binning, comparative biology and taxonomic classification.</title>
        <authorList>
            <person name="Goeker M."/>
        </authorList>
    </citation>
    <scope>NUCLEOTIDE SEQUENCE [LARGE SCALE GENOMIC DNA]</scope>
    <source>
        <strain evidence="6 7">DSM 44599</strain>
    </source>
</reference>
<dbReference type="InterPro" id="IPR050206">
    <property type="entry name" value="FtsK/SpoIIIE/SftA"/>
</dbReference>
<keyword evidence="7" id="KW-1185">Reference proteome</keyword>
<dbReference type="Pfam" id="PF01580">
    <property type="entry name" value="FtsK_SpoIIIE"/>
    <property type="match status" value="1"/>
</dbReference>
<evidence type="ECO:0000259" key="5">
    <source>
        <dbReference type="PROSITE" id="PS50901"/>
    </source>
</evidence>
<dbReference type="CDD" id="cd01127">
    <property type="entry name" value="TrwB_TraG_TraD_VirD4"/>
    <property type="match status" value="1"/>
</dbReference>
<dbReference type="PANTHER" id="PTHR22683:SF41">
    <property type="entry name" value="DNA TRANSLOCASE FTSK"/>
    <property type="match status" value="1"/>
</dbReference>
<dbReference type="SUPFAM" id="SSF52540">
    <property type="entry name" value="P-loop containing nucleoside triphosphate hydrolases"/>
    <property type="match status" value="1"/>
</dbReference>
<name>A0A366E6N7_9NOCA</name>
<dbReference type="GO" id="GO:0003677">
    <property type="term" value="F:DNA binding"/>
    <property type="evidence" value="ECO:0007669"/>
    <property type="project" value="InterPro"/>
</dbReference>
<dbReference type="InterPro" id="IPR002543">
    <property type="entry name" value="FtsK_dom"/>
</dbReference>
<evidence type="ECO:0000256" key="3">
    <source>
        <dbReference type="PROSITE-ProRule" id="PRU00289"/>
    </source>
</evidence>
<dbReference type="InterPro" id="IPR003593">
    <property type="entry name" value="AAA+_ATPase"/>
</dbReference>
<dbReference type="STRING" id="1210090.GCA_001613185_06710"/>
<evidence type="ECO:0000256" key="1">
    <source>
        <dbReference type="ARBA" id="ARBA00022741"/>
    </source>
</evidence>
<dbReference type="GO" id="GO:0005524">
    <property type="term" value="F:ATP binding"/>
    <property type="evidence" value="ECO:0007669"/>
    <property type="project" value="UniProtKB-UniRule"/>
</dbReference>
<comment type="caution">
    <text evidence="6">The sequence shown here is derived from an EMBL/GenBank/DDBJ whole genome shotgun (WGS) entry which is preliminary data.</text>
</comment>
<feature type="compositionally biased region" description="Acidic residues" evidence="4">
    <location>
        <begin position="423"/>
        <end position="443"/>
    </location>
</feature>
<dbReference type="RefSeq" id="WP_067514267.1">
    <property type="nucleotide sequence ID" value="NZ_QNRE01000001.1"/>
</dbReference>
<dbReference type="PANTHER" id="PTHR22683">
    <property type="entry name" value="SPORULATION PROTEIN RELATED"/>
    <property type="match status" value="1"/>
</dbReference>
<dbReference type="Proteomes" id="UP000252586">
    <property type="component" value="Unassembled WGS sequence"/>
</dbReference>
<dbReference type="InterPro" id="IPR027417">
    <property type="entry name" value="P-loop_NTPase"/>
</dbReference>
<evidence type="ECO:0000256" key="4">
    <source>
        <dbReference type="SAM" id="MobiDB-lite"/>
    </source>
</evidence>
<dbReference type="Gene3D" id="3.40.50.300">
    <property type="entry name" value="P-loop containing nucleotide triphosphate hydrolases"/>
    <property type="match status" value="1"/>
</dbReference>
<evidence type="ECO:0000313" key="7">
    <source>
        <dbReference type="Proteomes" id="UP000252586"/>
    </source>
</evidence>
<gene>
    <name evidence="6" type="ORF">DFR74_1011098</name>
</gene>
<keyword evidence="1 3" id="KW-0547">Nucleotide-binding</keyword>
<dbReference type="AlphaFoldDB" id="A0A366E6N7"/>
<feature type="region of interest" description="Disordered" evidence="4">
    <location>
        <begin position="422"/>
        <end position="449"/>
    </location>
</feature>
<dbReference type="OrthoDB" id="3217500at2"/>
<organism evidence="6 7">
    <name type="scientific">Nocardia puris</name>
    <dbReference type="NCBI Taxonomy" id="208602"/>
    <lineage>
        <taxon>Bacteria</taxon>
        <taxon>Bacillati</taxon>
        <taxon>Actinomycetota</taxon>
        <taxon>Actinomycetes</taxon>
        <taxon>Mycobacteriales</taxon>
        <taxon>Nocardiaceae</taxon>
        <taxon>Nocardia</taxon>
    </lineage>
</organism>
<accession>A0A366E6N7</accession>
<evidence type="ECO:0000313" key="6">
    <source>
        <dbReference type="EMBL" id="RBO97078.1"/>
    </source>
</evidence>
<dbReference type="SMART" id="SM00382">
    <property type="entry name" value="AAA"/>
    <property type="match status" value="1"/>
</dbReference>
<evidence type="ECO:0000256" key="2">
    <source>
        <dbReference type="ARBA" id="ARBA00022840"/>
    </source>
</evidence>
<dbReference type="PROSITE" id="PS50901">
    <property type="entry name" value="FTSK"/>
    <property type="match status" value="1"/>
</dbReference>